<protein>
    <recommendedName>
        <fullName evidence="3">Excreted virulence factor EspC, type VII ESX diderm</fullName>
    </recommendedName>
</protein>
<name>A0ABT8G3Y2_9MICO</name>
<keyword evidence="2" id="KW-1185">Reference proteome</keyword>
<comment type="caution">
    <text evidence="1">The sequence shown here is derived from an EMBL/GenBank/DDBJ whole genome shotgun (WGS) entry which is preliminary data.</text>
</comment>
<gene>
    <name evidence="1" type="ORF">QQX04_12695</name>
</gene>
<accession>A0ABT8G3Y2</accession>
<evidence type="ECO:0000313" key="1">
    <source>
        <dbReference type="EMBL" id="MDN4473856.1"/>
    </source>
</evidence>
<reference evidence="1" key="1">
    <citation type="submission" date="2023-06" db="EMBL/GenBank/DDBJ databases">
        <title>SYSU T00b26.</title>
        <authorList>
            <person name="Gao L."/>
            <person name="Fang B.-Z."/>
            <person name="Li W.-J."/>
        </authorList>
    </citation>
    <scope>NUCLEOTIDE SEQUENCE</scope>
    <source>
        <strain evidence="1">SYSU T00b26</strain>
    </source>
</reference>
<evidence type="ECO:0008006" key="3">
    <source>
        <dbReference type="Google" id="ProtNLM"/>
    </source>
</evidence>
<dbReference type="EMBL" id="JAUHPV010000008">
    <property type="protein sequence ID" value="MDN4473856.1"/>
    <property type="molecule type" value="Genomic_DNA"/>
</dbReference>
<sequence length="97" mass="10249">MADLTVDHDAAGMAAARLRELAACQWEADPGAAAAATGHRRLIEAAAQVGAAQRRGADAVHAEAWDLARLVDEAADRFVTTDRRLAQGRTRKSAADE</sequence>
<organism evidence="1 2">
    <name type="scientific">Demequina zhanjiangensis</name>
    <dbReference type="NCBI Taxonomy" id="3051659"/>
    <lineage>
        <taxon>Bacteria</taxon>
        <taxon>Bacillati</taxon>
        <taxon>Actinomycetota</taxon>
        <taxon>Actinomycetes</taxon>
        <taxon>Micrococcales</taxon>
        <taxon>Demequinaceae</taxon>
        <taxon>Demequina</taxon>
    </lineage>
</organism>
<dbReference type="RefSeq" id="WP_301129788.1">
    <property type="nucleotide sequence ID" value="NZ_JAUHPV010000008.1"/>
</dbReference>
<evidence type="ECO:0000313" key="2">
    <source>
        <dbReference type="Proteomes" id="UP001172738"/>
    </source>
</evidence>
<proteinExistence type="predicted"/>
<dbReference type="Proteomes" id="UP001172738">
    <property type="component" value="Unassembled WGS sequence"/>
</dbReference>